<dbReference type="EMBL" id="FOIQ01000002">
    <property type="protein sequence ID" value="SEV98740.1"/>
    <property type="molecule type" value="Genomic_DNA"/>
</dbReference>
<sequence length="293" mass="33682">MKKLLFLLLLVMPYAANAQENDTLTILKPQRVSIITGDSIQKIKVYGKEDNDRYTYENSIQLVDSNYVSETTINRDWGIFNVGLGKDNFTDEYPYEVKTAFSHLGVGQCVAIDGDNRLSISTGSSWELFWTILQWKIYGKGKHNGYSFGIGLDWRNYRMTGFSHFEKGNNGVVGLASYPEGCEPDFSRIKIFSLQFPLMWNYRFNKHCSFSLGTVFNLNLYGSIKNKYRDADGQKRKETVKHIHQRPFTVDIMASMNIRSLPTIYCKYSPMSILNSDFADHSNFQPLSFGFIF</sequence>
<gene>
    <name evidence="2" type="ORF">SAMN04487850_1122</name>
</gene>
<keyword evidence="1" id="KW-0732">Signal</keyword>
<organism evidence="2 3">
    <name type="scientific">Prevotella aff. ruminicola Tc2-24</name>
    <dbReference type="NCBI Taxonomy" id="81582"/>
    <lineage>
        <taxon>Bacteria</taxon>
        <taxon>Pseudomonadati</taxon>
        <taxon>Bacteroidota</taxon>
        <taxon>Bacteroidia</taxon>
        <taxon>Bacteroidales</taxon>
        <taxon>Prevotellaceae</taxon>
        <taxon>Prevotella</taxon>
    </lineage>
</organism>
<evidence type="ECO:0008006" key="4">
    <source>
        <dbReference type="Google" id="ProtNLM"/>
    </source>
</evidence>
<protein>
    <recommendedName>
        <fullName evidence="4">Outer membrane protein beta-barrel domain-containing protein</fullName>
    </recommendedName>
</protein>
<dbReference type="AlphaFoldDB" id="A0A1I0NC74"/>
<keyword evidence="3" id="KW-1185">Reference proteome</keyword>
<evidence type="ECO:0000313" key="2">
    <source>
        <dbReference type="EMBL" id="SEV98740.1"/>
    </source>
</evidence>
<proteinExistence type="predicted"/>
<feature type="chain" id="PRO_5011663702" description="Outer membrane protein beta-barrel domain-containing protein" evidence="1">
    <location>
        <begin position="19"/>
        <end position="293"/>
    </location>
</feature>
<dbReference type="RefSeq" id="WP_143065725.1">
    <property type="nucleotide sequence ID" value="NZ_FOIQ01000002.1"/>
</dbReference>
<evidence type="ECO:0000313" key="3">
    <source>
        <dbReference type="Proteomes" id="UP000199373"/>
    </source>
</evidence>
<dbReference type="Proteomes" id="UP000199373">
    <property type="component" value="Unassembled WGS sequence"/>
</dbReference>
<name>A0A1I0NC74_9BACT</name>
<evidence type="ECO:0000256" key="1">
    <source>
        <dbReference type="SAM" id="SignalP"/>
    </source>
</evidence>
<accession>A0A1I0NC74</accession>
<reference evidence="2 3" key="1">
    <citation type="submission" date="2016-10" db="EMBL/GenBank/DDBJ databases">
        <authorList>
            <person name="de Groot N.N."/>
        </authorList>
    </citation>
    <scope>NUCLEOTIDE SEQUENCE [LARGE SCALE GENOMIC DNA]</scope>
    <source>
        <strain evidence="2 3">TC2-24</strain>
    </source>
</reference>
<feature type="signal peptide" evidence="1">
    <location>
        <begin position="1"/>
        <end position="18"/>
    </location>
</feature>